<protein>
    <submittedName>
        <fullName evidence="1">Uncharacterized protein</fullName>
    </submittedName>
</protein>
<dbReference type="Ensembl" id="ENSSRHT00000097165.1">
    <property type="protein sequence ID" value="ENSSRHP00000094602.1"/>
    <property type="gene ID" value="ENSSRHG00000046541.1"/>
</dbReference>
<keyword evidence="2" id="KW-1185">Reference proteome</keyword>
<accession>A0A673MW07</accession>
<evidence type="ECO:0000313" key="2">
    <source>
        <dbReference type="Proteomes" id="UP000472270"/>
    </source>
</evidence>
<organism evidence="1 2">
    <name type="scientific">Sinocyclocheilus rhinocerous</name>
    <dbReference type="NCBI Taxonomy" id="307959"/>
    <lineage>
        <taxon>Eukaryota</taxon>
        <taxon>Metazoa</taxon>
        <taxon>Chordata</taxon>
        <taxon>Craniata</taxon>
        <taxon>Vertebrata</taxon>
        <taxon>Euteleostomi</taxon>
        <taxon>Actinopterygii</taxon>
        <taxon>Neopterygii</taxon>
        <taxon>Teleostei</taxon>
        <taxon>Ostariophysi</taxon>
        <taxon>Cypriniformes</taxon>
        <taxon>Cyprinidae</taxon>
        <taxon>Cyprininae</taxon>
        <taxon>Sinocyclocheilus</taxon>
    </lineage>
</organism>
<sequence length="140" mass="15557">MEYENENAGIELLLAHMNIEDFIQEAENFYCVGEEVEAGVSFEESFSQEDMDEIEETPQDLISHVQNPGKVRYGTASDLLDFVNTVSNTPSSSLLEVGEEMGVLLNKVTQTCGSFFIPVHTSLCFSLLSQERTTFPSCVS</sequence>
<name>A0A673MW07_9TELE</name>
<reference evidence="1" key="1">
    <citation type="submission" date="2025-08" db="UniProtKB">
        <authorList>
            <consortium name="Ensembl"/>
        </authorList>
    </citation>
    <scope>IDENTIFICATION</scope>
</reference>
<dbReference type="AlphaFoldDB" id="A0A673MW07"/>
<dbReference type="Gene3D" id="3.30.200.20">
    <property type="entry name" value="Phosphorylase Kinase, domain 1"/>
    <property type="match status" value="1"/>
</dbReference>
<reference evidence="1" key="2">
    <citation type="submission" date="2025-09" db="UniProtKB">
        <authorList>
            <consortium name="Ensembl"/>
        </authorList>
    </citation>
    <scope>IDENTIFICATION</scope>
</reference>
<proteinExistence type="predicted"/>
<dbReference type="Proteomes" id="UP000472270">
    <property type="component" value="Unassembled WGS sequence"/>
</dbReference>
<evidence type="ECO:0000313" key="1">
    <source>
        <dbReference type="Ensembl" id="ENSSRHP00000094602.1"/>
    </source>
</evidence>